<evidence type="ECO:0000313" key="2">
    <source>
        <dbReference type="Proteomes" id="UP000050525"/>
    </source>
</evidence>
<proteinExistence type="predicted"/>
<comment type="caution">
    <text evidence="1">The sequence shown here is derived from an EMBL/GenBank/DDBJ whole genome shotgun (WGS) entry which is preliminary data.</text>
</comment>
<gene>
    <name evidence="1" type="ORF">Y1Q_0010636</name>
</gene>
<reference evidence="1 2" key="1">
    <citation type="journal article" date="2012" name="Genome Biol.">
        <title>Sequencing three crocodilian genomes to illuminate the evolution of archosaurs and amniotes.</title>
        <authorList>
            <person name="St John J.A."/>
            <person name="Braun E.L."/>
            <person name="Isberg S.R."/>
            <person name="Miles L.G."/>
            <person name="Chong A.Y."/>
            <person name="Gongora J."/>
            <person name="Dalzell P."/>
            <person name="Moran C."/>
            <person name="Bed'hom B."/>
            <person name="Abzhanov A."/>
            <person name="Burgess S.C."/>
            <person name="Cooksey A.M."/>
            <person name="Castoe T.A."/>
            <person name="Crawford N.G."/>
            <person name="Densmore L.D."/>
            <person name="Drew J.C."/>
            <person name="Edwards S.V."/>
            <person name="Faircloth B.C."/>
            <person name="Fujita M.K."/>
            <person name="Greenwold M.J."/>
            <person name="Hoffmann F.G."/>
            <person name="Howard J.M."/>
            <person name="Iguchi T."/>
            <person name="Janes D.E."/>
            <person name="Khan S.Y."/>
            <person name="Kohno S."/>
            <person name="de Koning A.J."/>
            <person name="Lance S.L."/>
            <person name="McCarthy F.M."/>
            <person name="McCormack J.E."/>
            <person name="Merchant M.E."/>
            <person name="Peterson D.G."/>
            <person name="Pollock D.D."/>
            <person name="Pourmand N."/>
            <person name="Raney B.J."/>
            <person name="Roessler K.A."/>
            <person name="Sanford J.R."/>
            <person name="Sawyer R.H."/>
            <person name="Schmidt C.J."/>
            <person name="Triplett E.W."/>
            <person name="Tuberville T.D."/>
            <person name="Venegas-Anaya M."/>
            <person name="Howard J.T."/>
            <person name="Jarvis E.D."/>
            <person name="Guillette L.J.Jr."/>
            <person name="Glenn T.C."/>
            <person name="Green R.E."/>
            <person name="Ray D.A."/>
        </authorList>
    </citation>
    <scope>NUCLEOTIDE SEQUENCE [LARGE SCALE GENOMIC DNA]</scope>
    <source>
        <strain evidence="1">KSC_2009_1</strain>
    </source>
</reference>
<sequence length="192" mass="21326">MCLKQQPLNIRTTIAIGQAVKAIQVTGGSVAKVDMFIRDSPSSRDINRIGPKSLLSAQTTLALLISKLNSALKEASYAPALDVKSSSSDQNTCLTRDHQILLNPSKVFIISTVHKLQLQTELTAIFALKRSFTDSLPICCILRTEPRQDAWEHLNVYIHSRINQSRGWNFNLETAFPVACRRQKETTAKCSS</sequence>
<dbReference type="EMBL" id="AKHW03006437">
    <property type="protein sequence ID" value="KYO20041.1"/>
    <property type="molecule type" value="Genomic_DNA"/>
</dbReference>
<name>A0A151M6B9_ALLMI</name>
<protein>
    <submittedName>
        <fullName evidence="1">Uncharacterized protein</fullName>
    </submittedName>
</protein>
<dbReference type="Proteomes" id="UP000050525">
    <property type="component" value="Unassembled WGS sequence"/>
</dbReference>
<organism evidence="1 2">
    <name type="scientific">Alligator mississippiensis</name>
    <name type="common">American alligator</name>
    <dbReference type="NCBI Taxonomy" id="8496"/>
    <lineage>
        <taxon>Eukaryota</taxon>
        <taxon>Metazoa</taxon>
        <taxon>Chordata</taxon>
        <taxon>Craniata</taxon>
        <taxon>Vertebrata</taxon>
        <taxon>Euteleostomi</taxon>
        <taxon>Archelosauria</taxon>
        <taxon>Archosauria</taxon>
        <taxon>Crocodylia</taxon>
        <taxon>Alligatoridae</taxon>
        <taxon>Alligatorinae</taxon>
        <taxon>Alligator</taxon>
    </lineage>
</organism>
<keyword evidence="2" id="KW-1185">Reference proteome</keyword>
<accession>A0A151M6B9</accession>
<dbReference type="AlphaFoldDB" id="A0A151M6B9"/>
<evidence type="ECO:0000313" key="1">
    <source>
        <dbReference type="EMBL" id="KYO20041.1"/>
    </source>
</evidence>